<name>A0A9X9WWH0_9PROT</name>
<protein>
    <recommendedName>
        <fullName evidence="4">Peptidase inhibitor I78 family protein</fullName>
    </recommendedName>
</protein>
<comment type="caution">
    <text evidence="2">The sequence shown here is derived from an EMBL/GenBank/DDBJ whole genome shotgun (WGS) entry which is preliminary data.</text>
</comment>
<keyword evidence="1" id="KW-0732">Signal</keyword>
<evidence type="ECO:0008006" key="4">
    <source>
        <dbReference type="Google" id="ProtNLM"/>
    </source>
</evidence>
<dbReference type="RefSeq" id="WP_211861874.1">
    <property type="nucleotide sequence ID" value="NZ_JAAEDM010000020.1"/>
</dbReference>
<dbReference type="EMBL" id="JAAEDM010000020">
    <property type="protein sequence ID" value="MBR0671499.1"/>
    <property type="molecule type" value="Genomic_DNA"/>
</dbReference>
<keyword evidence="3" id="KW-1185">Reference proteome</keyword>
<reference evidence="2" key="1">
    <citation type="submission" date="2020-01" db="EMBL/GenBank/DDBJ databases">
        <authorList>
            <person name="Rat A."/>
        </authorList>
    </citation>
    <scope>NUCLEOTIDE SEQUENCE</scope>
    <source>
        <strain evidence="2">LMG 31231</strain>
    </source>
</reference>
<evidence type="ECO:0000256" key="1">
    <source>
        <dbReference type="SAM" id="SignalP"/>
    </source>
</evidence>
<dbReference type="Gene3D" id="3.30.10.10">
    <property type="entry name" value="Trypsin Inhibitor V, subunit A"/>
    <property type="match status" value="1"/>
</dbReference>
<organism evidence="2 3">
    <name type="scientific">Neoroseomonas soli</name>
    <dbReference type="NCBI Taxonomy" id="1081025"/>
    <lineage>
        <taxon>Bacteria</taxon>
        <taxon>Pseudomonadati</taxon>
        <taxon>Pseudomonadota</taxon>
        <taxon>Alphaproteobacteria</taxon>
        <taxon>Acetobacterales</taxon>
        <taxon>Acetobacteraceae</taxon>
        <taxon>Neoroseomonas</taxon>
    </lineage>
</organism>
<reference evidence="2" key="2">
    <citation type="journal article" date="2021" name="Syst. Appl. Microbiol.">
        <title>Roseomonas hellenica sp. nov., isolated from roots of wild-growing Alkanna tinctoria.</title>
        <authorList>
            <person name="Rat A."/>
            <person name="Naranjo H.D."/>
            <person name="Lebbe L."/>
            <person name="Cnockaert M."/>
            <person name="Krigas N."/>
            <person name="Grigoriadou K."/>
            <person name="Maloupa E."/>
            <person name="Willems A."/>
        </authorList>
    </citation>
    <scope>NUCLEOTIDE SEQUENCE</scope>
    <source>
        <strain evidence="2">LMG 31231</strain>
    </source>
</reference>
<feature type="signal peptide" evidence="1">
    <location>
        <begin position="1"/>
        <end position="18"/>
    </location>
</feature>
<dbReference type="Proteomes" id="UP001138751">
    <property type="component" value="Unassembled WGS sequence"/>
</dbReference>
<proteinExistence type="predicted"/>
<sequence length="88" mass="9074">MNRLAAAVLLLSVATACAQPAEGCLRHQAGFAALIGGSPEAARAALERMPGIRSVRVGGPDTPMTRDYRPDRATVLVEGGVVRSITCG</sequence>
<dbReference type="AlphaFoldDB" id="A0A9X9WWH0"/>
<gene>
    <name evidence="2" type="ORF">GXW76_09980</name>
</gene>
<evidence type="ECO:0000313" key="2">
    <source>
        <dbReference type="EMBL" id="MBR0671499.1"/>
    </source>
</evidence>
<feature type="chain" id="PRO_5040861962" description="Peptidase inhibitor I78 family protein" evidence="1">
    <location>
        <begin position="19"/>
        <end position="88"/>
    </location>
</feature>
<accession>A0A9X9WWH0</accession>
<dbReference type="PROSITE" id="PS51257">
    <property type="entry name" value="PROKAR_LIPOPROTEIN"/>
    <property type="match status" value="1"/>
</dbReference>
<evidence type="ECO:0000313" key="3">
    <source>
        <dbReference type="Proteomes" id="UP001138751"/>
    </source>
</evidence>